<comment type="similarity">
    <text evidence="2">Belongs to the autoinducer-2 exporter (AI-2E) (TC 2.A.86) family.</text>
</comment>
<evidence type="ECO:0000313" key="10">
    <source>
        <dbReference type="Proteomes" id="UP000177197"/>
    </source>
</evidence>
<feature type="transmembrane region" description="Helical" evidence="8">
    <location>
        <begin position="61"/>
        <end position="86"/>
    </location>
</feature>
<evidence type="ECO:0000256" key="1">
    <source>
        <dbReference type="ARBA" id="ARBA00004651"/>
    </source>
</evidence>
<dbReference type="Pfam" id="PF01594">
    <property type="entry name" value="AI-2E_transport"/>
    <property type="match status" value="1"/>
</dbReference>
<dbReference type="InterPro" id="IPR002549">
    <property type="entry name" value="AI-2E-like"/>
</dbReference>
<keyword evidence="5 8" id="KW-0812">Transmembrane</keyword>
<comment type="caution">
    <text evidence="9">The sequence shown here is derived from an EMBL/GenBank/DDBJ whole genome shotgun (WGS) entry which is preliminary data.</text>
</comment>
<dbReference type="PANTHER" id="PTHR21716:SF53">
    <property type="entry name" value="PERMEASE PERM-RELATED"/>
    <property type="match status" value="1"/>
</dbReference>
<protein>
    <recommendedName>
        <fullName evidence="11">AI-2E family transporter</fullName>
    </recommendedName>
</protein>
<feature type="transmembrane region" description="Helical" evidence="8">
    <location>
        <begin position="16"/>
        <end position="49"/>
    </location>
</feature>
<evidence type="ECO:0000256" key="7">
    <source>
        <dbReference type="ARBA" id="ARBA00023136"/>
    </source>
</evidence>
<evidence type="ECO:0000256" key="8">
    <source>
        <dbReference type="SAM" id="Phobius"/>
    </source>
</evidence>
<dbReference type="AlphaFoldDB" id="A0A1F5CAA7"/>
<keyword evidence="7 8" id="KW-0472">Membrane</keyword>
<evidence type="ECO:0008006" key="11">
    <source>
        <dbReference type="Google" id="ProtNLM"/>
    </source>
</evidence>
<comment type="subcellular location">
    <subcellularLocation>
        <location evidence="1">Cell membrane</location>
        <topology evidence="1">Multi-pass membrane protein</topology>
    </subcellularLocation>
</comment>
<evidence type="ECO:0000256" key="6">
    <source>
        <dbReference type="ARBA" id="ARBA00022989"/>
    </source>
</evidence>
<keyword evidence="4" id="KW-1003">Cell membrane</keyword>
<evidence type="ECO:0000256" key="2">
    <source>
        <dbReference type="ARBA" id="ARBA00009773"/>
    </source>
</evidence>
<feature type="transmembrane region" description="Helical" evidence="8">
    <location>
        <begin position="300"/>
        <end position="326"/>
    </location>
</feature>
<feature type="transmembrane region" description="Helical" evidence="8">
    <location>
        <begin position="201"/>
        <end position="222"/>
    </location>
</feature>
<evidence type="ECO:0000313" key="9">
    <source>
        <dbReference type="EMBL" id="OGD39784.1"/>
    </source>
</evidence>
<feature type="transmembrane region" description="Helical" evidence="8">
    <location>
        <begin position="148"/>
        <end position="168"/>
    </location>
</feature>
<reference evidence="9 10" key="1">
    <citation type="journal article" date="2016" name="Nat. Commun.">
        <title>Thousands of microbial genomes shed light on interconnected biogeochemical processes in an aquifer system.</title>
        <authorList>
            <person name="Anantharaman K."/>
            <person name="Brown C.T."/>
            <person name="Hug L.A."/>
            <person name="Sharon I."/>
            <person name="Castelle C.J."/>
            <person name="Probst A.J."/>
            <person name="Thomas B.C."/>
            <person name="Singh A."/>
            <person name="Wilkins M.J."/>
            <person name="Karaoz U."/>
            <person name="Brodie E.L."/>
            <person name="Williams K.H."/>
            <person name="Hubbard S.S."/>
            <person name="Banfield J.F."/>
        </authorList>
    </citation>
    <scope>NUCLEOTIDE SEQUENCE [LARGE SCALE GENOMIC DNA]</scope>
</reference>
<name>A0A1F5CAA7_9BACT</name>
<evidence type="ECO:0000256" key="3">
    <source>
        <dbReference type="ARBA" id="ARBA00022448"/>
    </source>
</evidence>
<accession>A0A1F5CAA7</accession>
<dbReference type="GO" id="GO:0005886">
    <property type="term" value="C:plasma membrane"/>
    <property type="evidence" value="ECO:0007669"/>
    <property type="project" value="UniProtKB-SubCell"/>
</dbReference>
<organism evidence="9 10">
    <name type="scientific">Candidatus Azambacteria bacterium RIFCSPLOWO2_02_FULL_44_14</name>
    <dbReference type="NCBI Taxonomy" id="1797306"/>
    <lineage>
        <taxon>Bacteria</taxon>
        <taxon>Candidatus Azamiibacteriota</taxon>
    </lineage>
</organism>
<dbReference type="EMBL" id="MEYV01000018">
    <property type="protein sequence ID" value="OGD39784.1"/>
    <property type="molecule type" value="Genomic_DNA"/>
</dbReference>
<dbReference type="GO" id="GO:0055085">
    <property type="term" value="P:transmembrane transport"/>
    <property type="evidence" value="ECO:0007669"/>
    <property type="project" value="TreeGrafter"/>
</dbReference>
<gene>
    <name evidence="9" type="ORF">A3I30_02165</name>
</gene>
<feature type="transmembrane region" description="Helical" evidence="8">
    <location>
        <begin position="228"/>
        <end position="258"/>
    </location>
</feature>
<keyword evidence="3" id="KW-0813">Transport</keyword>
<feature type="transmembrane region" description="Helical" evidence="8">
    <location>
        <begin position="265"/>
        <end position="288"/>
    </location>
</feature>
<dbReference type="Proteomes" id="UP000177197">
    <property type="component" value="Unassembled WGS sequence"/>
</dbReference>
<proteinExistence type="inferred from homology"/>
<keyword evidence="6 8" id="KW-1133">Transmembrane helix</keyword>
<dbReference type="PANTHER" id="PTHR21716">
    <property type="entry name" value="TRANSMEMBRANE PROTEIN"/>
    <property type="match status" value="1"/>
</dbReference>
<evidence type="ECO:0000256" key="4">
    <source>
        <dbReference type="ARBA" id="ARBA00022475"/>
    </source>
</evidence>
<evidence type="ECO:0000256" key="5">
    <source>
        <dbReference type="ARBA" id="ARBA00022692"/>
    </source>
</evidence>
<sequence length="344" mass="38144">MTEHKRTIIEISPKTIFWALGVGLVLTALYFVIDIIAILIFAIIIASAIEPILRFAEGKRVPRIISLIVIYLVFLVFFAAFLYIIFPLLLDQFRDFTENYPTYFGKLEEAAGTVTFLPGFSANIHNLLVQLTEQIPNFTSLIQYASQIFGGILSLLVVVVVSFYLALFPRALDDFLKSIMPVQFESYALDLWTRAQRKMGLWLQAQIVLSLIMGVVVFIGLWTLGVKYAFLVAIVATIFEIVPFVGPIVTGAVATLFAVSQSPTLGLWTLIFFVVAQQLENHILVPIFSKRLIGLNPVAVIIALLIGAKLGGILGVLLAVPLLAVADEFFEDISKRKVAHIDIL</sequence>